<feature type="transmembrane region" description="Helical" evidence="11">
    <location>
        <begin position="44"/>
        <end position="64"/>
    </location>
</feature>
<dbReference type="InterPro" id="IPR011923">
    <property type="entry name" value="RodA/MrdB"/>
</dbReference>
<evidence type="ECO:0000256" key="4">
    <source>
        <dbReference type="ARBA" id="ARBA00022679"/>
    </source>
</evidence>
<keyword evidence="13" id="KW-1185">Reference proteome</keyword>
<dbReference type="EC" id="2.4.99.28" evidence="11"/>
<keyword evidence="3 11" id="KW-0328">Glycosyltransferase</keyword>
<evidence type="ECO:0000256" key="7">
    <source>
        <dbReference type="ARBA" id="ARBA00022984"/>
    </source>
</evidence>
<dbReference type="HAMAP" id="MF_02079">
    <property type="entry name" value="PGT_RodA"/>
    <property type="match status" value="1"/>
</dbReference>
<sequence length="365" mass="40560">MFDRRLLTHFDWLLLILVLLIAAIGIGNLYSATSAWEARVGGVYLRQIAWLGFGVTLALALCLFDYRRLIHLSFFFYAANILLLVAVFVIGKTIMGATRWIDLGFFNLQPSEVMKLVIIMALARYFSENAPYGGFSLKELGGPFLLLGIPVLLVARQPDLGTALLILFIGLSMALVAGIRRQTLLFLTLSGMLGCWGGWYLLHDYQRQRIMTFLDPEHDPLGAGYHIIQSKIAVGSGEFFGKGFMQGTQSRLSFLPERHTDFAFSVFAEEWGFTGCLLLIGLYLLLVLWGLYIARRAADRFGSYLAVGVTAMLFWHIVVNLGMVIGLLPVVGVPLPLFSYGGTSMVTTMVGVGMLLNVSMRRFVF</sequence>
<dbReference type="NCBIfam" id="TIGR02210">
    <property type="entry name" value="rodA_shape"/>
    <property type="match status" value="1"/>
</dbReference>
<keyword evidence="10 11" id="KW-0961">Cell wall biogenesis/degradation</keyword>
<keyword evidence="9 11" id="KW-0472">Membrane</keyword>
<evidence type="ECO:0000256" key="10">
    <source>
        <dbReference type="ARBA" id="ARBA00023316"/>
    </source>
</evidence>
<comment type="function">
    <text evidence="11">Peptidoglycan polymerase that is essential for cell wall elongation.</text>
</comment>
<comment type="caution">
    <text evidence="12">The sequence shown here is derived from an EMBL/GenBank/DDBJ whole genome shotgun (WGS) entry which is preliminary data.</text>
</comment>
<evidence type="ECO:0000256" key="11">
    <source>
        <dbReference type="HAMAP-Rule" id="MF_02079"/>
    </source>
</evidence>
<comment type="similarity">
    <text evidence="11">Belongs to the SEDS family. MrdB/RodA subfamily.</text>
</comment>
<dbReference type="OrthoDB" id="9768187at2"/>
<feature type="transmembrane region" description="Helical" evidence="11">
    <location>
        <begin position="304"/>
        <end position="331"/>
    </location>
</feature>
<evidence type="ECO:0000256" key="2">
    <source>
        <dbReference type="ARBA" id="ARBA00022475"/>
    </source>
</evidence>
<dbReference type="AlphaFoldDB" id="A0A5D3WKP0"/>
<comment type="pathway">
    <text evidence="11">Cell wall biogenesis; peptidoglycan biosynthesis.</text>
</comment>
<keyword evidence="2 11" id="KW-1003">Cell membrane</keyword>
<evidence type="ECO:0000256" key="6">
    <source>
        <dbReference type="ARBA" id="ARBA00022960"/>
    </source>
</evidence>
<dbReference type="Pfam" id="PF01098">
    <property type="entry name" value="FTSW_RODA_SPOVE"/>
    <property type="match status" value="1"/>
</dbReference>
<dbReference type="GO" id="GO:0009252">
    <property type="term" value="P:peptidoglycan biosynthetic process"/>
    <property type="evidence" value="ECO:0007669"/>
    <property type="project" value="UniProtKB-UniRule"/>
</dbReference>
<keyword evidence="4 11" id="KW-0808">Transferase</keyword>
<feature type="transmembrane region" description="Helical" evidence="11">
    <location>
        <begin position="271"/>
        <end position="292"/>
    </location>
</feature>
<feature type="transmembrane region" description="Helical" evidence="11">
    <location>
        <begin position="71"/>
        <end position="91"/>
    </location>
</feature>
<evidence type="ECO:0000256" key="9">
    <source>
        <dbReference type="ARBA" id="ARBA00023136"/>
    </source>
</evidence>
<dbReference type="PANTHER" id="PTHR30474">
    <property type="entry name" value="CELL CYCLE PROTEIN"/>
    <property type="match status" value="1"/>
</dbReference>
<dbReference type="GO" id="GO:0015648">
    <property type="term" value="F:lipid-linked peptidoglycan transporter activity"/>
    <property type="evidence" value="ECO:0007669"/>
    <property type="project" value="TreeGrafter"/>
</dbReference>
<comment type="subcellular location">
    <subcellularLocation>
        <location evidence="11">Cell membrane</location>
        <topology evidence="11">Multi-pass membrane protein</topology>
    </subcellularLocation>
    <subcellularLocation>
        <location evidence="1">Membrane</location>
        <topology evidence="1">Multi-pass membrane protein</topology>
    </subcellularLocation>
</comment>
<dbReference type="Proteomes" id="UP000324159">
    <property type="component" value="Unassembled WGS sequence"/>
</dbReference>
<reference evidence="12 13" key="1">
    <citation type="submission" date="2019-07" db="EMBL/GenBank/DDBJ databases">
        <title>Genomic Encyclopedia of Type Strains, Phase IV (KMG-IV): sequencing the most valuable type-strain genomes for metagenomic binning, comparative biology and taxonomic classification.</title>
        <authorList>
            <person name="Goeker M."/>
        </authorList>
    </citation>
    <scope>NUCLEOTIDE SEQUENCE [LARGE SCALE GENOMIC DNA]</scope>
    <source>
        <strain evidence="12 13">SS015</strain>
    </source>
</reference>
<keyword evidence="5 11" id="KW-0812">Transmembrane</keyword>
<gene>
    <name evidence="11" type="primary">rodA</name>
    <name evidence="12" type="ORF">EDC39_10542</name>
</gene>
<keyword evidence="8 11" id="KW-1133">Transmembrane helix</keyword>
<keyword evidence="7 11" id="KW-0573">Peptidoglycan synthesis</keyword>
<dbReference type="GO" id="GO:0051301">
    <property type="term" value="P:cell division"/>
    <property type="evidence" value="ECO:0007669"/>
    <property type="project" value="InterPro"/>
</dbReference>
<proteinExistence type="inferred from homology"/>
<protein>
    <recommendedName>
        <fullName evidence="11">Peptidoglycan glycosyltransferase RodA</fullName>
        <shortName evidence="11">PGT</shortName>
        <ecNumber evidence="11">2.4.99.28</ecNumber>
    </recommendedName>
    <alternativeName>
        <fullName evidence="11">Cell elongation protein RodA</fullName>
    </alternativeName>
    <alternativeName>
        <fullName evidence="11">Cell wall polymerase</fullName>
    </alternativeName>
    <alternativeName>
        <fullName evidence="11">Peptidoglycan polymerase</fullName>
        <shortName evidence="11">PG polymerase</shortName>
    </alternativeName>
</protein>
<dbReference type="PANTHER" id="PTHR30474:SF1">
    <property type="entry name" value="PEPTIDOGLYCAN GLYCOSYLTRANSFERASE MRDB"/>
    <property type="match status" value="1"/>
</dbReference>
<dbReference type="GO" id="GO:0005886">
    <property type="term" value="C:plasma membrane"/>
    <property type="evidence" value="ECO:0007669"/>
    <property type="project" value="UniProtKB-SubCell"/>
</dbReference>
<dbReference type="UniPathway" id="UPA00219"/>
<dbReference type="RefSeq" id="WP_148895621.1">
    <property type="nucleotide sequence ID" value="NZ_VNIB01000005.1"/>
</dbReference>
<evidence type="ECO:0000313" key="13">
    <source>
        <dbReference type="Proteomes" id="UP000324159"/>
    </source>
</evidence>
<dbReference type="PROSITE" id="PS00428">
    <property type="entry name" value="FTSW_RODA_SPOVE"/>
    <property type="match status" value="1"/>
</dbReference>
<name>A0A5D3WKP0_9BACT</name>
<feature type="transmembrane region" description="Helical" evidence="11">
    <location>
        <begin position="160"/>
        <end position="177"/>
    </location>
</feature>
<evidence type="ECO:0000256" key="1">
    <source>
        <dbReference type="ARBA" id="ARBA00004141"/>
    </source>
</evidence>
<organism evidence="12 13">
    <name type="scientific">Geothermobacter ehrlichii</name>
    <dbReference type="NCBI Taxonomy" id="213224"/>
    <lineage>
        <taxon>Bacteria</taxon>
        <taxon>Pseudomonadati</taxon>
        <taxon>Thermodesulfobacteriota</taxon>
        <taxon>Desulfuromonadia</taxon>
        <taxon>Desulfuromonadales</taxon>
        <taxon>Geothermobacteraceae</taxon>
        <taxon>Geothermobacter</taxon>
    </lineage>
</organism>
<keyword evidence="6 11" id="KW-0133">Cell shape</keyword>
<evidence type="ECO:0000256" key="8">
    <source>
        <dbReference type="ARBA" id="ARBA00022989"/>
    </source>
</evidence>
<dbReference type="InterPro" id="IPR018365">
    <property type="entry name" value="Cell_cycle_FtsW-rel_CS"/>
</dbReference>
<evidence type="ECO:0000256" key="3">
    <source>
        <dbReference type="ARBA" id="ARBA00022676"/>
    </source>
</evidence>
<dbReference type="InterPro" id="IPR001182">
    <property type="entry name" value="FtsW/RodA"/>
</dbReference>
<dbReference type="GO" id="GO:0008360">
    <property type="term" value="P:regulation of cell shape"/>
    <property type="evidence" value="ECO:0007669"/>
    <property type="project" value="UniProtKB-KW"/>
</dbReference>
<feature type="transmembrane region" description="Helical" evidence="11">
    <location>
        <begin position="184"/>
        <end position="202"/>
    </location>
</feature>
<dbReference type="GO" id="GO:0008955">
    <property type="term" value="F:peptidoglycan glycosyltransferase activity"/>
    <property type="evidence" value="ECO:0007669"/>
    <property type="project" value="UniProtKB-UniRule"/>
</dbReference>
<accession>A0A5D3WKP0</accession>
<comment type="catalytic activity">
    <reaction evidence="11">
        <text>[GlcNAc-(1-&gt;4)-Mur2Ac(oyl-L-Ala-gamma-D-Glu-L-Lys-D-Ala-D-Ala)](n)-di-trans,octa-cis-undecaprenyl diphosphate + beta-D-GlcNAc-(1-&gt;4)-Mur2Ac(oyl-L-Ala-gamma-D-Glu-L-Lys-D-Ala-D-Ala)-di-trans,octa-cis-undecaprenyl diphosphate = [GlcNAc-(1-&gt;4)-Mur2Ac(oyl-L-Ala-gamma-D-Glu-L-Lys-D-Ala-D-Ala)](n+1)-di-trans,octa-cis-undecaprenyl diphosphate + di-trans,octa-cis-undecaprenyl diphosphate + H(+)</text>
        <dbReference type="Rhea" id="RHEA:23708"/>
        <dbReference type="Rhea" id="RHEA-COMP:9602"/>
        <dbReference type="Rhea" id="RHEA-COMP:9603"/>
        <dbReference type="ChEBI" id="CHEBI:15378"/>
        <dbReference type="ChEBI" id="CHEBI:58405"/>
        <dbReference type="ChEBI" id="CHEBI:60033"/>
        <dbReference type="ChEBI" id="CHEBI:78435"/>
        <dbReference type="EC" id="2.4.99.28"/>
    </reaction>
</comment>
<dbReference type="GO" id="GO:0032153">
    <property type="term" value="C:cell division site"/>
    <property type="evidence" value="ECO:0007669"/>
    <property type="project" value="TreeGrafter"/>
</dbReference>
<feature type="transmembrane region" description="Helical" evidence="11">
    <location>
        <begin position="337"/>
        <end position="358"/>
    </location>
</feature>
<dbReference type="EMBL" id="VNIB01000005">
    <property type="protein sequence ID" value="TYO98680.1"/>
    <property type="molecule type" value="Genomic_DNA"/>
</dbReference>
<dbReference type="GO" id="GO:0071555">
    <property type="term" value="P:cell wall organization"/>
    <property type="evidence" value="ECO:0007669"/>
    <property type="project" value="UniProtKB-KW"/>
</dbReference>
<evidence type="ECO:0000313" key="12">
    <source>
        <dbReference type="EMBL" id="TYO98680.1"/>
    </source>
</evidence>
<feature type="transmembrane region" description="Helical" evidence="11">
    <location>
        <begin position="12"/>
        <end position="32"/>
    </location>
</feature>
<evidence type="ECO:0000256" key="5">
    <source>
        <dbReference type="ARBA" id="ARBA00022692"/>
    </source>
</evidence>